<organism evidence="4 5">
    <name type="scientific">Alicyclobacillus dauci</name>
    <dbReference type="NCBI Taxonomy" id="1475485"/>
    <lineage>
        <taxon>Bacteria</taxon>
        <taxon>Bacillati</taxon>
        <taxon>Bacillota</taxon>
        <taxon>Bacilli</taxon>
        <taxon>Bacillales</taxon>
        <taxon>Alicyclobacillaceae</taxon>
        <taxon>Alicyclobacillus</taxon>
    </lineage>
</organism>
<proteinExistence type="predicted"/>
<gene>
    <name evidence="4" type="ORF">NZD86_18625</name>
</gene>
<dbReference type="Gene3D" id="3.10.105.10">
    <property type="entry name" value="Dipeptide-binding Protein, Domain 3"/>
    <property type="match status" value="1"/>
</dbReference>
<feature type="compositionally biased region" description="Low complexity" evidence="1">
    <location>
        <begin position="29"/>
        <end position="50"/>
    </location>
</feature>
<dbReference type="RefSeq" id="WP_268043557.1">
    <property type="nucleotide sequence ID" value="NZ_CP104064.1"/>
</dbReference>
<dbReference type="PIRSF" id="PIRSF002741">
    <property type="entry name" value="MppA"/>
    <property type="match status" value="1"/>
</dbReference>
<accession>A0ABY6Z0I0</accession>
<sequence>MSQYWKQGLATVASVGMIGVLLAGCGTNSTSPSGSNTSTPSGTGQTTSNSKPVEGGSITLDVTQAVPDMDPAIAFDTVSAEVGEQIYESLVTYDKGTDKIIGDLAQTYDVSSDGKTYTFHLRQGVKFSNGDPMTAEDFVFELERLLNKNMQPKPSPGSNFFLNITGAQAFYDGKAKSISGVSTPDDHTLVINLDKPQQYFIKILAMPFLSAVDPKFVNKVGNAAFDTDQAMGTGPFELQKNSQSQVVLVKNPNYWQKDSSGNQLPYLDKVTINVNANSQLDAMHWEQGQTAFMSPWLIGGDGMPSSAYPTIMNSPKYKKLVMTEPLNAIYYIGLNTKKTINGKPNPLSNVKVRQAIAYGFDRSQFVKINNGTVVPDAEPLPTTLEGYVKNLDPDAKYTYDPAKAKQLLKEAGYPNGFTIDFWNQSLDVSKKEDQAFQAMMKNIGITVNLHEVTWKDYLTKVMSGDAQSMDSAWNQDFPDASDFLNTLFNSNQAPENNLTNYSNPQVDSWLNQAQYMADASQRDTLYAKVINQTMRDAVWVPTYQLNGFWSVQSWVHGFYTSNVMYDPMQYIWVDPGH</sequence>
<dbReference type="PROSITE" id="PS51257">
    <property type="entry name" value="PROKAR_LIPOPROTEIN"/>
    <property type="match status" value="1"/>
</dbReference>
<dbReference type="PANTHER" id="PTHR30290">
    <property type="entry name" value="PERIPLASMIC BINDING COMPONENT OF ABC TRANSPORTER"/>
    <property type="match status" value="1"/>
</dbReference>
<protein>
    <submittedName>
        <fullName evidence="4">Peptide ABC transporter substrate-binding protein</fullName>
    </submittedName>
</protein>
<keyword evidence="2" id="KW-0732">Signal</keyword>
<dbReference type="Gene3D" id="3.90.76.10">
    <property type="entry name" value="Dipeptide-binding Protein, Domain 1"/>
    <property type="match status" value="1"/>
</dbReference>
<dbReference type="Pfam" id="PF00496">
    <property type="entry name" value="SBP_bac_5"/>
    <property type="match status" value="1"/>
</dbReference>
<evidence type="ECO:0000256" key="2">
    <source>
        <dbReference type="SAM" id="SignalP"/>
    </source>
</evidence>
<evidence type="ECO:0000313" key="4">
    <source>
        <dbReference type="EMBL" id="WAH36234.1"/>
    </source>
</evidence>
<feature type="region of interest" description="Disordered" evidence="1">
    <location>
        <begin position="29"/>
        <end position="56"/>
    </location>
</feature>
<reference evidence="4" key="1">
    <citation type="submission" date="2022-08" db="EMBL/GenBank/DDBJ databases">
        <title>Alicyclobacillus dauci DSM2870, complete genome.</title>
        <authorList>
            <person name="Wang Q."/>
            <person name="Cai R."/>
            <person name="Wang Z."/>
        </authorList>
    </citation>
    <scope>NUCLEOTIDE SEQUENCE</scope>
    <source>
        <strain evidence="4">DSM 28700</strain>
    </source>
</reference>
<dbReference type="Proteomes" id="UP001164803">
    <property type="component" value="Chromosome"/>
</dbReference>
<name>A0ABY6Z0I0_9BACL</name>
<keyword evidence="5" id="KW-1185">Reference proteome</keyword>
<dbReference type="InterPro" id="IPR030678">
    <property type="entry name" value="Peptide/Ni-bd"/>
</dbReference>
<dbReference type="InterPro" id="IPR000914">
    <property type="entry name" value="SBP_5_dom"/>
</dbReference>
<dbReference type="SUPFAM" id="SSF53850">
    <property type="entry name" value="Periplasmic binding protein-like II"/>
    <property type="match status" value="1"/>
</dbReference>
<dbReference type="Gene3D" id="3.40.190.10">
    <property type="entry name" value="Periplasmic binding protein-like II"/>
    <property type="match status" value="1"/>
</dbReference>
<dbReference type="EMBL" id="CP104064">
    <property type="protein sequence ID" value="WAH36234.1"/>
    <property type="molecule type" value="Genomic_DNA"/>
</dbReference>
<evidence type="ECO:0000256" key="1">
    <source>
        <dbReference type="SAM" id="MobiDB-lite"/>
    </source>
</evidence>
<feature type="domain" description="Solute-binding protein family 5" evidence="3">
    <location>
        <begin position="99"/>
        <end position="493"/>
    </location>
</feature>
<dbReference type="InterPro" id="IPR039424">
    <property type="entry name" value="SBP_5"/>
</dbReference>
<feature type="chain" id="PRO_5045189886" evidence="2">
    <location>
        <begin position="24"/>
        <end position="577"/>
    </location>
</feature>
<evidence type="ECO:0000313" key="5">
    <source>
        <dbReference type="Proteomes" id="UP001164803"/>
    </source>
</evidence>
<dbReference type="CDD" id="cd08504">
    <property type="entry name" value="PBP2_OppA"/>
    <property type="match status" value="1"/>
</dbReference>
<evidence type="ECO:0000259" key="3">
    <source>
        <dbReference type="Pfam" id="PF00496"/>
    </source>
</evidence>
<feature type="signal peptide" evidence="2">
    <location>
        <begin position="1"/>
        <end position="23"/>
    </location>
</feature>